<dbReference type="EMBL" id="CACTIH010007374">
    <property type="protein sequence ID" value="CAA3011705.1"/>
    <property type="molecule type" value="Genomic_DNA"/>
</dbReference>
<evidence type="ECO:0000313" key="2">
    <source>
        <dbReference type="Proteomes" id="UP000594638"/>
    </source>
</evidence>
<protein>
    <submittedName>
        <fullName evidence="1">Uncharacterized protein</fullName>
    </submittedName>
</protein>
<gene>
    <name evidence="1" type="ORF">OLEA9_A059980</name>
</gene>
<name>A0A8S0U2W0_OLEEU</name>
<dbReference type="Proteomes" id="UP000594638">
    <property type="component" value="Unassembled WGS sequence"/>
</dbReference>
<comment type="caution">
    <text evidence="1">The sequence shown here is derived from an EMBL/GenBank/DDBJ whole genome shotgun (WGS) entry which is preliminary data.</text>
</comment>
<organism evidence="1 2">
    <name type="scientific">Olea europaea subsp. europaea</name>
    <dbReference type="NCBI Taxonomy" id="158383"/>
    <lineage>
        <taxon>Eukaryota</taxon>
        <taxon>Viridiplantae</taxon>
        <taxon>Streptophyta</taxon>
        <taxon>Embryophyta</taxon>
        <taxon>Tracheophyta</taxon>
        <taxon>Spermatophyta</taxon>
        <taxon>Magnoliopsida</taxon>
        <taxon>eudicotyledons</taxon>
        <taxon>Gunneridae</taxon>
        <taxon>Pentapetalae</taxon>
        <taxon>asterids</taxon>
        <taxon>lamiids</taxon>
        <taxon>Lamiales</taxon>
        <taxon>Oleaceae</taxon>
        <taxon>Oleeae</taxon>
        <taxon>Olea</taxon>
    </lineage>
</organism>
<proteinExistence type="predicted"/>
<reference evidence="1 2" key="1">
    <citation type="submission" date="2019-12" db="EMBL/GenBank/DDBJ databases">
        <authorList>
            <person name="Alioto T."/>
            <person name="Alioto T."/>
            <person name="Gomez Garrido J."/>
        </authorList>
    </citation>
    <scope>NUCLEOTIDE SEQUENCE [LARGE SCALE GENOMIC DNA]</scope>
</reference>
<sequence length="72" mass="8258">MRELLKHRQGQLANFSQNEVALLEREVNVYMVADYTTDQMIGEAAVPSEYSRASALKRWASVFDRLGPTRNK</sequence>
<dbReference type="Gramene" id="OE9A059980T1">
    <property type="protein sequence ID" value="OE9A059980C1"/>
    <property type="gene ID" value="OE9A059980"/>
</dbReference>
<accession>A0A8S0U2W0</accession>
<dbReference type="AlphaFoldDB" id="A0A8S0U2W0"/>
<keyword evidence="2" id="KW-1185">Reference proteome</keyword>
<evidence type="ECO:0000313" key="1">
    <source>
        <dbReference type="EMBL" id="CAA3011705.1"/>
    </source>
</evidence>